<dbReference type="AlphaFoldDB" id="A0A645ESV6"/>
<organism evidence="1">
    <name type="scientific">bioreactor metagenome</name>
    <dbReference type="NCBI Taxonomy" id="1076179"/>
    <lineage>
        <taxon>unclassified sequences</taxon>
        <taxon>metagenomes</taxon>
        <taxon>ecological metagenomes</taxon>
    </lineage>
</organism>
<reference evidence="1" key="1">
    <citation type="submission" date="2019-08" db="EMBL/GenBank/DDBJ databases">
        <authorList>
            <person name="Kucharzyk K."/>
            <person name="Murdoch R.W."/>
            <person name="Higgins S."/>
            <person name="Loffler F."/>
        </authorList>
    </citation>
    <scope>NUCLEOTIDE SEQUENCE</scope>
</reference>
<accession>A0A645ESV6</accession>
<sequence length="167" mass="18111">MVKRPAGTSLGYTVWVLNVDVSNATAPDAAGNTQWKLIDSMEIIYAQNAYIERLQTEIITAQYIESPLIKTSNLEVLNGAKIGDFQINNSRLTASHWYQTYIGNILVAVTGDIILSSGGLVINSSYGGTTEHPQVVTWSTEVTSGGIKVGSMEIKRDGIYKNGTLIL</sequence>
<proteinExistence type="predicted"/>
<evidence type="ECO:0000313" key="1">
    <source>
        <dbReference type="EMBL" id="MPN04917.1"/>
    </source>
</evidence>
<dbReference type="EMBL" id="VSSQ01050835">
    <property type="protein sequence ID" value="MPN04917.1"/>
    <property type="molecule type" value="Genomic_DNA"/>
</dbReference>
<protein>
    <submittedName>
        <fullName evidence="1">Uncharacterized protein</fullName>
    </submittedName>
</protein>
<name>A0A645ESV6_9ZZZZ</name>
<comment type="caution">
    <text evidence="1">The sequence shown here is derived from an EMBL/GenBank/DDBJ whole genome shotgun (WGS) entry which is preliminary data.</text>
</comment>
<gene>
    <name evidence="1" type="ORF">SDC9_152165</name>
</gene>